<dbReference type="Proteomes" id="UP000764045">
    <property type="component" value="Unassembled WGS sequence"/>
</dbReference>
<sequence>MKRFAFKMILKKGCEEEYAKRHAAIWPELKQMIKDQGVSDYSIFWDKETNLLFAVQKCDKDTNSQDTTNVDPITQKWWDMMADIMEVNPDNSPVSIPLKELFHMD</sequence>
<name>A0A939B3P6_9BACT</name>
<evidence type="ECO:0000313" key="6">
    <source>
        <dbReference type="EMBL" id="MBM6660624.1"/>
    </source>
</evidence>
<proteinExistence type="predicted"/>
<evidence type="ECO:0000256" key="2">
    <source>
        <dbReference type="ARBA" id="ARBA00023235"/>
    </source>
</evidence>
<organism evidence="6 7">
    <name type="scientific">Marseilla massiliensis</name>
    <dbReference type="NCBI Taxonomy" id="1841864"/>
    <lineage>
        <taxon>Bacteria</taxon>
        <taxon>Pseudomonadati</taxon>
        <taxon>Bacteroidota</taxon>
        <taxon>Bacteroidia</taxon>
        <taxon>Bacteroidales</taxon>
        <taxon>Prevotellaceae</taxon>
        <taxon>Marseilla</taxon>
    </lineage>
</organism>
<comment type="caution">
    <text evidence="6">The sequence shown here is derived from an EMBL/GenBank/DDBJ whole genome shotgun (WGS) entry which is preliminary data.</text>
</comment>
<keyword evidence="7" id="KW-1185">Reference proteome</keyword>
<keyword evidence="2 6" id="KW-0413">Isomerase</keyword>
<evidence type="ECO:0000256" key="5">
    <source>
        <dbReference type="NCBIfam" id="TIGR02625"/>
    </source>
</evidence>
<protein>
    <recommendedName>
        <fullName evidence="5">L-rhamnose mutarotase</fullName>
        <ecNumber evidence="5">5.1.3.32</ecNumber>
    </recommendedName>
</protein>
<accession>A0A939B3P6</accession>
<dbReference type="AlphaFoldDB" id="A0A939B3P6"/>
<dbReference type="EMBL" id="JACJJL010000003">
    <property type="protein sequence ID" value="MBM6660624.1"/>
    <property type="molecule type" value="Genomic_DNA"/>
</dbReference>
<dbReference type="GO" id="GO:0062192">
    <property type="term" value="F:L-rhamnose mutarotase activity"/>
    <property type="evidence" value="ECO:0007669"/>
    <property type="project" value="UniProtKB-UniRule"/>
</dbReference>
<keyword evidence="1" id="KW-0963">Cytoplasm</keyword>
<dbReference type="EC" id="5.1.3.32" evidence="5"/>
<evidence type="ECO:0000313" key="7">
    <source>
        <dbReference type="Proteomes" id="UP000764045"/>
    </source>
</evidence>
<dbReference type="InterPro" id="IPR013448">
    <property type="entry name" value="L-rhamnose_mutarotase"/>
</dbReference>
<evidence type="ECO:0000256" key="4">
    <source>
        <dbReference type="ARBA" id="ARBA00023308"/>
    </source>
</evidence>
<evidence type="ECO:0000256" key="1">
    <source>
        <dbReference type="ARBA" id="ARBA00022490"/>
    </source>
</evidence>
<dbReference type="RefSeq" id="WP_205107568.1">
    <property type="nucleotide sequence ID" value="NZ_JACJJL010000003.1"/>
</dbReference>
<gene>
    <name evidence="6" type="primary">rhaM</name>
    <name evidence="6" type="ORF">H6B30_02465</name>
</gene>
<keyword evidence="4" id="KW-0684">Rhamnose metabolism</keyword>
<dbReference type="Pfam" id="PF05336">
    <property type="entry name" value="rhaM"/>
    <property type="match status" value="1"/>
</dbReference>
<keyword evidence="3" id="KW-0119">Carbohydrate metabolism</keyword>
<dbReference type="GO" id="GO:0005737">
    <property type="term" value="C:cytoplasm"/>
    <property type="evidence" value="ECO:0007669"/>
    <property type="project" value="InterPro"/>
</dbReference>
<dbReference type="GO" id="GO:0019301">
    <property type="term" value="P:rhamnose catabolic process"/>
    <property type="evidence" value="ECO:0007669"/>
    <property type="project" value="UniProtKB-UniRule"/>
</dbReference>
<dbReference type="Gene3D" id="3.30.70.100">
    <property type="match status" value="1"/>
</dbReference>
<dbReference type="InterPro" id="IPR008000">
    <property type="entry name" value="Rham/fucose_mutarotase"/>
</dbReference>
<dbReference type="PANTHER" id="PTHR34389:SF2">
    <property type="entry name" value="L-RHAMNOSE MUTAROTASE"/>
    <property type="match status" value="1"/>
</dbReference>
<dbReference type="SUPFAM" id="SSF54909">
    <property type="entry name" value="Dimeric alpha+beta barrel"/>
    <property type="match status" value="1"/>
</dbReference>
<dbReference type="PANTHER" id="PTHR34389">
    <property type="entry name" value="L-RHAMNOSE MUTAROTASE"/>
    <property type="match status" value="1"/>
</dbReference>
<evidence type="ECO:0000256" key="3">
    <source>
        <dbReference type="ARBA" id="ARBA00023277"/>
    </source>
</evidence>
<dbReference type="NCBIfam" id="TIGR02625">
    <property type="entry name" value="YiiL_rotase"/>
    <property type="match status" value="1"/>
</dbReference>
<reference evidence="6 7" key="1">
    <citation type="journal article" date="2021" name="Sci. Rep.">
        <title>The distribution of antibiotic resistance genes in chicken gut microbiota commensals.</title>
        <authorList>
            <person name="Juricova H."/>
            <person name="Matiasovicova J."/>
            <person name="Kubasova T."/>
            <person name="Cejkova D."/>
            <person name="Rychlik I."/>
        </authorList>
    </citation>
    <scope>NUCLEOTIDE SEQUENCE [LARGE SCALE GENOMIC DNA]</scope>
    <source>
        <strain evidence="6 7">An819</strain>
    </source>
</reference>
<dbReference type="InterPro" id="IPR011008">
    <property type="entry name" value="Dimeric_a/b-barrel"/>
</dbReference>